<dbReference type="InterPro" id="IPR009000">
    <property type="entry name" value="Transl_B-barrel_sf"/>
</dbReference>
<dbReference type="OrthoDB" id="3829909at2"/>
<dbReference type="RefSeq" id="WP_091249328.1">
    <property type="nucleotide sequence ID" value="NZ_FNIR01000015.1"/>
</dbReference>
<dbReference type="Gene3D" id="2.40.30.10">
    <property type="entry name" value="Translation factors"/>
    <property type="match status" value="1"/>
</dbReference>
<accession>A0A1H0TFY7</accession>
<dbReference type="AlphaFoldDB" id="A0A1H0TFY7"/>
<keyword evidence="2" id="KW-1185">Reference proteome</keyword>
<organism evidence="1 2">
    <name type="scientific">Klenkia soli</name>
    <dbReference type="NCBI Taxonomy" id="1052260"/>
    <lineage>
        <taxon>Bacteria</taxon>
        <taxon>Bacillati</taxon>
        <taxon>Actinomycetota</taxon>
        <taxon>Actinomycetes</taxon>
        <taxon>Geodermatophilales</taxon>
        <taxon>Geodermatophilaceae</taxon>
        <taxon>Klenkia</taxon>
    </lineage>
</organism>
<reference evidence="2" key="1">
    <citation type="submission" date="2016-10" db="EMBL/GenBank/DDBJ databases">
        <authorList>
            <person name="Varghese N."/>
            <person name="Submissions S."/>
        </authorList>
    </citation>
    <scope>NUCLEOTIDE SEQUENCE [LARGE SCALE GENOMIC DNA]</scope>
    <source>
        <strain evidence="2">DSM 45843</strain>
    </source>
</reference>
<dbReference type="Proteomes" id="UP000199088">
    <property type="component" value="Unassembled WGS sequence"/>
</dbReference>
<evidence type="ECO:0008006" key="3">
    <source>
        <dbReference type="Google" id="ProtNLM"/>
    </source>
</evidence>
<sequence>MTRFDVRESLAMTGRGPWVVGEGRAEVGDVLVVAHTGARVQVRAVQDDGARMLLDAPVPAGTVLVGVDDPLPDVAAPTGVLPGPVRYEVQFAGTVAGRGPVLAGLLRRGVVDAGDVLAVVGSGAAVRVRGVDLHRRETVEGTVLGLQIHPDDAGHVAEGAVLVSPEGVR</sequence>
<proteinExistence type="predicted"/>
<dbReference type="SUPFAM" id="SSF50447">
    <property type="entry name" value="Translation proteins"/>
    <property type="match status" value="1"/>
</dbReference>
<protein>
    <recommendedName>
        <fullName evidence="3">Elongation factor Tu</fullName>
    </recommendedName>
</protein>
<gene>
    <name evidence="1" type="ORF">SAMN05660199_04150</name>
</gene>
<dbReference type="STRING" id="1052260.SAMN05660199_04150"/>
<evidence type="ECO:0000313" key="1">
    <source>
        <dbReference type="EMBL" id="SDP52909.1"/>
    </source>
</evidence>
<name>A0A1H0TFY7_9ACTN</name>
<evidence type="ECO:0000313" key="2">
    <source>
        <dbReference type="Proteomes" id="UP000199088"/>
    </source>
</evidence>
<dbReference type="EMBL" id="FNIR01000015">
    <property type="protein sequence ID" value="SDP52909.1"/>
    <property type="molecule type" value="Genomic_DNA"/>
</dbReference>